<dbReference type="Proteomes" id="UP000004088">
    <property type="component" value="Unassembled WGS sequence"/>
</dbReference>
<dbReference type="SUPFAM" id="SSF52980">
    <property type="entry name" value="Restriction endonuclease-like"/>
    <property type="match status" value="1"/>
</dbReference>
<evidence type="ECO:0000313" key="2">
    <source>
        <dbReference type="EMBL" id="EGC16169.1"/>
    </source>
</evidence>
<dbReference type="Gene3D" id="3.40.1350.10">
    <property type="match status" value="1"/>
</dbReference>
<organism evidence="2 3">
    <name type="scientific">Kingella denitrificans ATCC 33394</name>
    <dbReference type="NCBI Taxonomy" id="888741"/>
    <lineage>
        <taxon>Bacteria</taxon>
        <taxon>Pseudomonadati</taxon>
        <taxon>Pseudomonadota</taxon>
        <taxon>Betaproteobacteria</taxon>
        <taxon>Neisseriales</taxon>
        <taxon>Neisseriaceae</taxon>
        <taxon>Kingella</taxon>
    </lineage>
</organism>
<dbReference type="RefSeq" id="WP_003784830.1">
    <property type="nucleotide sequence ID" value="NZ_GL870929.1"/>
</dbReference>
<dbReference type="AlphaFoldDB" id="F0F307"/>
<keyword evidence="3" id="KW-1185">Reference proteome</keyword>
<dbReference type="GO" id="GO:0003676">
    <property type="term" value="F:nucleic acid binding"/>
    <property type="evidence" value="ECO:0007669"/>
    <property type="project" value="InterPro"/>
</dbReference>
<proteinExistence type="predicted"/>
<gene>
    <name evidence="2" type="ORF">HMPREF9098_2492</name>
</gene>
<feature type="region of interest" description="Disordered" evidence="1">
    <location>
        <begin position="63"/>
        <end position="84"/>
    </location>
</feature>
<evidence type="ECO:0000313" key="3">
    <source>
        <dbReference type="Proteomes" id="UP000004088"/>
    </source>
</evidence>
<comment type="caution">
    <text evidence="2">The sequence shown here is derived from an EMBL/GenBank/DDBJ whole genome shotgun (WGS) entry which is preliminary data.</text>
</comment>
<dbReference type="EMBL" id="AEWV01000046">
    <property type="protein sequence ID" value="EGC16169.1"/>
    <property type="molecule type" value="Genomic_DNA"/>
</dbReference>
<dbReference type="HOGENOM" id="CLU_072507_0_0_4"/>
<dbReference type="InterPro" id="IPR011335">
    <property type="entry name" value="Restrct_endonuc-II-like"/>
</dbReference>
<evidence type="ECO:0008006" key="4">
    <source>
        <dbReference type="Google" id="ProtNLM"/>
    </source>
</evidence>
<protein>
    <recommendedName>
        <fullName evidence="4">DUF1887 domain-containing protein</fullName>
    </recommendedName>
</protein>
<dbReference type="InterPro" id="IPR011856">
    <property type="entry name" value="tRNA_endonuc-like_dom_sf"/>
</dbReference>
<evidence type="ECO:0000256" key="1">
    <source>
        <dbReference type="SAM" id="MobiDB-lite"/>
    </source>
</evidence>
<reference evidence="2 3" key="1">
    <citation type="submission" date="2011-01" db="EMBL/GenBank/DDBJ databases">
        <authorList>
            <person name="Muzny D."/>
            <person name="Qin X."/>
            <person name="Deng J."/>
            <person name="Jiang H."/>
            <person name="Liu Y."/>
            <person name="Qu J."/>
            <person name="Song X.-Z."/>
            <person name="Zhang L."/>
            <person name="Thornton R."/>
            <person name="Coyle M."/>
            <person name="Francisco L."/>
            <person name="Jackson L."/>
            <person name="Javaid M."/>
            <person name="Korchina V."/>
            <person name="Kovar C."/>
            <person name="Mata R."/>
            <person name="Mathew T."/>
            <person name="Ngo R."/>
            <person name="Nguyen L."/>
            <person name="Nguyen N."/>
            <person name="Okwuonu G."/>
            <person name="Ongeri F."/>
            <person name="Pham C."/>
            <person name="Simmons D."/>
            <person name="Wilczek-Boney K."/>
            <person name="Hale W."/>
            <person name="Jakkamsetti A."/>
            <person name="Pham P."/>
            <person name="Ruth R."/>
            <person name="San Lucas F."/>
            <person name="Warren J."/>
            <person name="Zhang J."/>
            <person name="Zhao Z."/>
            <person name="Zhou C."/>
            <person name="Zhu D."/>
            <person name="Lee S."/>
            <person name="Bess C."/>
            <person name="Blankenburg K."/>
            <person name="Forbes L."/>
            <person name="Fu Q."/>
            <person name="Gubbala S."/>
            <person name="Hirani K."/>
            <person name="Jayaseelan J.C."/>
            <person name="Lara F."/>
            <person name="Munidasa M."/>
            <person name="Palculict T."/>
            <person name="Patil S."/>
            <person name="Pu L.-L."/>
            <person name="Saada N."/>
            <person name="Tang L."/>
            <person name="Weissenberger G."/>
            <person name="Zhu Y."/>
            <person name="Hemphill L."/>
            <person name="Shang Y."/>
            <person name="Youmans B."/>
            <person name="Ayvaz T."/>
            <person name="Ross M."/>
            <person name="Santibanez J."/>
            <person name="Aqrawi P."/>
            <person name="Gross S."/>
            <person name="Joshi V."/>
            <person name="Fowler G."/>
            <person name="Nazareth L."/>
            <person name="Reid J."/>
            <person name="Worley K."/>
            <person name="Petrosino J."/>
            <person name="Highlander S."/>
            <person name="Gibbs R."/>
        </authorList>
    </citation>
    <scope>NUCLEOTIDE SEQUENCE [LARGE SCALE GENOMIC DNA]</scope>
    <source>
        <strain evidence="2 3">ATCC 33394</strain>
    </source>
</reference>
<accession>F0F307</accession>
<sequence length="335" mass="38869">MSVYRCNHCKHIGEYPQQNEQTQAKCANCGHDVTVYDTVYFIKNILNRWAAAVRELNALQSQEQDNGLPADAEPKNSRHNPLDNIKLSDTDILANERQHKPLENWFRQKQIVPTFDYSAVDMSGYFDEAAEKIGTQFDVFKDILGKITWAYRNNHSGLNLDLKKYSQKEARQINTICREFYSHTLFSRYNYQKQDKLVHLKLQSATPIRQFFSGEWLEWFALNTVLTQAKKRGKSYAFSCARSAEIRFANEDLHELDVVFLTPQKPPVIIECKTGEYRRDLDKYLNLRKRLNIPAENFALLVTDVNEAQAKSLSAMYQLTFVTPDTLAAYLDKVM</sequence>
<name>F0F307_9NEIS</name>
<dbReference type="STRING" id="888741.HMPREF9098_2492"/>